<name>A0A240UJK5_9BURK</name>
<gene>
    <name evidence="2" type="ORF">CBP36_19900</name>
</gene>
<evidence type="ECO:0008006" key="4">
    <source>
        <dbReference type="Google" id="ProtNLM"/>
    </source>
</evidence>
<organism evidence="2 3">
    <name type="scientific">Acidovorax carolinensis</name>
    <dbReference type="NCBI Taxonomy" id="553814"/>
    <lineage>
        <taxon>Bacteria</taxon>
        <taxon>Pseudomonadati</taxon>
        <taxon>Pseudomonadota</taxon>
        <taxon>Betaproteobacteria</taxon>
        <taxon>Burkholderiales</taxon>
        <taxon>Comamonadaceae</taxon>
        <taxon>Acidovorax</taxon>
    </lineage>
</organism>
<proteinExistence type="predicted"/>
<keyword evidence="1" id="KW-0732">Signal</keyword>
<geneLocation type="plasmid" evidence="2 3">
    <name>pACP4.1</name>
</geneLocation>
<dbReference type="RefSeq" id="WP_086929003.1">
    <property type="nucleotide sequence ID" value="NZ_CP021363.1"/>
</dbReference>
<dbReference type="EMBL" id="CP021367">
    <property type="protein sequence ID" value="ART61232.1"/>
    <property type="molecule type" value="Genomic_DNA"/>
</dbReference>
<dbReference type="AlphaFoldDB" id="A0A240UJK5"/>
<sequence length="304" mass="34159">MKIDTRMTARICAIALAHSCLASYAQTMEPAKAPMELKEILNAAPASPEKSGVSDIRFNAIRETAITYGAQAGLARRNYENQLKLERQARSLDVVYNFQALMVEGNVVPPVLTETSDVYDQSSNDILRVIGKVFRIEQQARFVYNTPTWRSYMMSGYDFDSNLVAQVSPKSDQERELWRQSVEEGFKLGEQQADDILKQNFATLQRDFMGMVLYHRMLDSGMVTKPFVASTKTGVTRSADGSMHIGEVFLRITAAPDFVDNAGQWKTETRSRFAERLKMAADTEEAAKLLKEARDAGMVKEKGR</sequence>
<keyword evidence="2" id="KW-0614">Plasmid</keyword>
<dbReference type="KEGG" id="acis:CBP35_19870"/>
<accession>A0A240UJK5</accession>
<evidence type="ECO:0000256" key="1">
    <source>
        <dbReference type="SAM" id="SignalP"/>
    </source>
</evidence>
<dbReference type="InterPro" id="IPR031618">
    <property type="entry name" value="T4SS_TraI"/>
</dbReference>
<reference evidence="2" key="1">
    <citation type="submission" date="2017-05" db="EMBL/GenBank/DDBJ databases">
        <title>Polyphasic characterization of four soil-derived phenanthrene-degrading Acidovorax strains and proposal of Acidovorax phenanthrenivorans sp. nov.</title>
        <authorList>
            <person name="Singleton D."/>
            <person name="Lee J."/>
            <person name="Dickey A.N."/>
            <person name="Stroud A."/>
            <person name="Scholl E.H."/>
            <person name="Wright F.A."/>
            <person name="Aitken M.D."/>
        </authorList>
    </citation>
    <scope>NUCLEOTIDE SEQUENCE</scope>
    <source>
        <strain evidence="2">P4</strain>
        <plasmid evidence="2">pACP4.1</plasmid>
    </source>
</reference>
<dbReference type="OrthoDB" id="7992122at2"/>
<dbReference type="KEGG" id="acip:CBP36_19900"/>
<keyword evidence="3" id="KW-1185">Reference proteome</keyword>
<feature type="chain" id="PRO_5012941389" description="Type IV secretion system protein DotC" evidence="1">
    <location>
        <begin position="26"/>
        <end position="304"/>
    </location>
</feature>
<dbReference type="Pfam" id="PF16932">
    <property type="entry name" value="T4SS_TraI"/>
    <property type="match status" value="1"/>
</dbReference>
<protein>
    <recommendedName>
        <fullName evidence="4">Type IV secretion system protein DotC</fullName>
    </recommendedName>
</protein>
<evidence type="ECO:0000313" key="3">
    <source>
        <dbReference type="Proteomes" id="UP000194440"/>
    </source>
</evidence>
<dbReference type="Proteomes" id="UP000194440">
    <property type="component" value="Plasmid pACP4.1"/>
</dbReference>
<feature type="signal peptide" evidence="1">
    <location>
        <begin position="1"/>
        <end position="25"/>
    </location>
</feature>
<evidence type="ECO:0000313" key="2">
    <source>
        <dbReference type="EMBL" id="ART61232.1"/>
    </source>
</evidence>